<sequence length="200" mass="22261">MAAFFYGTLIHPQILRRVIGNPAEHLAVSPAVLLNADYPAIVPTHNSQSIFQRPLTQDENSVRGILVTGLTDEDIRLLDIFEGDEYTRETVSVHPLVSAEPLNSDNVIVPRTTPSLPPLDALPPAVTAQTYVWVDSLDHLEPAIWEYSDFVKDSAWKWVGKSDSEEYVEVDKRREMNGKIVRTEIVGEGNGDKKVVVETA</sequence>
<dbReference type="InterPro" id="IPR009288">
    <property type="entry name" value="AIG2-like_dom"/>
</dbReference>
<dbReference type="GO" id="GO:0016740">
    <property type="term" value="F:transferase activity"/>
    <property type="evidence" value="ECO:0007669"/>
    <property type="project" value="UniProtKB-KW"/>
</dbReference>
<reference evidence="5" key="1">
    <citation type="journal article" date="2021" name="New Phytol.">
        <title>Evolutionary innovations through gain and loss of genes in the ectomycorrhizal Boletales.</title>
        <authorList>
            <person name="Wu G."/>
            <person name="Miyauchi S."/>
            <person name="Morin E."/>
            <person name="Kuo A."/>
            <person name="Drula E."/>
            <person name="Varga T."/>
            <person name="Kohler A."/>
            <person name="Feng B."/>
            <person name="Cao Y."/>
            <person name="Lipzen A."/>
            <person name="Daum C."/>
            <person name="Hundley H."/>
            <person name="Pangilinan J."/>
            <person name="Johnson J."/>
            <person name="Barry K."/>
            <person name="LaButti K."/>
            <person name="Ng V."/>
            <person name="Ahrendt S."/>
            <person name="Min B."/>
            <person name="Choi I.G."/>
            <person name="Park H."/>
            <person name="Plett J.M."/>
            <person name="Magnuson J."/>
            <person name="Spatafora J.W."/>
            <person name="Nagy L.G."/>
            <person name="Henrissat B."/>
            <person name="Grigoriev I.V."/>
            <person name="Yang Z.L."/>
            <person name="Xu J."/>
            <person name="Martin F.M."/>
        </authorList>
    </citation>
    <scope>NUCLEOTIDE SEQUENCE</scope>
    <source>
        <strain evidence="5">KKN 215</strain>
    </source>
</reference>
<dbReference type="InterPro" id="IPR013024">
    <property type="entry name" value="GGCT-like"/>
</dbReference>
<dbReference type="Pfam" id="PF06094">
    <property type="entry name" value="GGACT"/>
    <property type="match status" value="1"/>
</dbReference>
<comment type="similarity">
    <text evidence="1">Belongs to the gamma-glutamylcyclotransferase family.</text>
</comment>
<gene>
    <name evidence="5" type="ORF">BXZ70DRAFT_906950</name>
</gene>
<keyword evidence="2" id="KW-0808">Transferase</keyword>
<dbReference type="SUPFAM" id="SSF110857">
    <property type="entry name" value="Gamma-glutamyl cyclotransferase-like"/>
    <property type="match status" value="1"/>
</dbReference>
<dbReference type="Proteomes" id="UP000813824">
    <property type="component" value="Unassembled WGS sequence"/>
</dbReference>
<dbReference type="InterPro" id="IPR045038">
    <property type="entry name" value="AIG2-like"/>
</dbReference>
<dbReference type="Gene3D" id="3.10.490.10">
    <property type="entry name" value="Gamma-glutamyl cyclotransferase-like"/>
    <property type="match status" value="1"/>
</dbReference>
<dbReference type="PANTHER" id="PTHR31544">
    <property type="entry name" value="AIG2-LIKE PROTEIN D"/>
    <property type="match status" value="1"/>
</dbReference>
<dbReference type="CDD" id="cd06661">
    <property type="entry name" value="GGCT_like"/>
    <property type="match status" value="1"/>
</dbReference>
<name>A0A8K0UR29_9AGAR</name>
<evidence type="ECO:0000259" key="4">
    <source>
        <dbReference type="Pfam" id="PF06094"/>
    </source>
</evidence>
<protein>
    <recommendedName>
        <fullName evidence="3">Putative gamma-glutamylcyclotransferase</fullName>
    </recommendedName>
</protein>
<accession>A0A8K0UR29</accession>
<keyword evidence="6" id="KW-1185">Reference proteome</keyword>
<feature type="domain" description="Gamma-glutamylcyclotransferase AIG2-like" evidence="4">
    <location>
        <begin position="4"/>
        <end position="102"/>
    </location>
</feature>
<evidence type="ECO:0000256" key="1">
    <source>
        <dbReference type="ARBA" id="ARBA00008861"/>
    </source>
</evidence>
<dbReference type="OrthoDB" id="1044435at2759"/>
<dbReference type="PANTHER" id="PTHR31544:SF2">
    <property type="entry name" value="AIG2-LIKE PROTEIN D"/>
    <property type="match status" value="1"/>
</dbReference>
<proteinExistence type="inferred from homology"/>
<organism evidence="5 6">
    <name type="scientific">Cristinia sonorae</name>
    <dbReference type="NCBI Taxonomy" id="1940300"/>
    <lineage>
        <taxon>Eukaryota</taxon>
        <taxon>Fungi</taxon>
        <taxon>Dikarya</taxon>
        <taxon>Basidiomycota</taxon>
        <taxon>Agaricomycotina</taxon>
        <taxon>Agaricomycetes</taxon>
        <taxon>Agaricomycetidae</taxon>
        <taxon>Agaricales</taxon>
        <taxon>Pleurotineae</taxon>
        <taxon>Stephanosporaceae</taxon>
        <taxon>Cristinia</taxon>
    </lineage>
</organism>
<dbReference type="AlphaFoldDB" id="A0A8K0UR29"/>
<dbReference type="InterPro" id="IPR036568">
    <property type="entry name" value="GGCT-like_sf"/>
</dbReference>
<evidence type="ECO:0000256" key="3">
    <source>
        <dbReference type="ARBA" id="ARBA00030602"/>
    </source>
</evidence>
<evidence type="ECO:0000313" key="6">
    <source>
        <dbReference type="Proteomes" id="UP000813824"/>
    </source>
</evidence>
<dbReference type="EMBL" id="JAEVFJ010000014">
    <property type="protein sequence ID" value="KAH8100760.1"/>
    <property type="molecule type" value="Genomic_DNA"/>
</dbReference>
<evidence type="ECO:0000256" key="2">
    <source>
        <dbReference type="ARBA" id="ARBA00022679"/>
    </source>
</evidence>
<comment type="caution">
    <text evidence="5">The sequence shown here is derived from an EMBL/GenBank/DDBJ whole genome shotgun (WGS) entry which is preliminary data.</text>
</comment>
<evidence type="ECO:0000313" key="5">
    <source>
        <dbReference type="EMBL" id="KAH8100760.1"/>
    </source>
</evidence>